<dbReference type="RefSeq" id="WP_109725759.1">
    <property type="nucleotide sequence ID" value="NZ_QGDI01000003.1"/>
</dbReference>
<sequence length="64" mass="7211">MDKIHIHCDTIAQFKALREIQRSFLPEGVKSLQLIPDGIRLTDQTGATADFIYFPGSDMVVFSQ</sequence>
<comment type="caution">
    <text evidence="1">The sequence shown here is derived from an EMBL/GenBank/DDBJ whole genome shotgun (WGS) entry which is preliminary data.</text>
</comment>
<organism evidence="1 2">
    <name type="scientific">Ruminococcus flavefaciens</name>
    <dbReference type="NCBI Taxonomy" id="1265"/>
    <lineage>
        <taxon>Bacteria</taxon>
        <taxon>Bacillati</taxon>
        <taxon>Bacillota</taxon>
        <taxon>Clostridia</taxon>
        <taxon>Eubacteriales</taxon>
        <taxon>Oscillospiraceae</taxon>
        <taxon>Ruminococcus</taxon>
    </lineage>
</organism>
<dbReference type="AlphaFoldDB" id="A0A315YPM8"/>
<evidence type="ECO:0000313" key="2">
    <source>
        <dbReference type="Proteomes" id="UP000245720"/>
    </source>
</evidence>
<dbReference type="EMBL" id="QGDI01000003">
    <property type="protein sequence ID" value="PWJ13972.1"/>
    <property type="molecule type" value="Genomic_DNA"/>
</dbReference>
<dbReference type="Proteomes" id="UP000245720">
    <property type="component" value="Unassembled WGS sequence"/>
</dbReference>
<accession>A0A315YPM8</accession>
<dbReference type="OrthoDB" id="9888901at2"/>
<name>A0A315YPM8_RUMFL</name>
<evidence type="ECO:0000313" key="1">
    <source>
        <dbReference type="EMBL" id="PWJ13972.1"/>
    </source>
</evidence>
<gene>
    <name evidence="1" type="ORF">IE37_00903</name>
</gene>
<proteinExistence type="predicted"/>
<protein>
    <submittedName>
        <fullName evidence="1">Uncharacterized protein</fullName>
    </submittedName>
</protein>
<reference evidence="1 2" key="1">
    <citation type="submission" date="2018-05" db="EMBL/GenBank/DDBJ databases">
        <title>The Hungate 1000. A catalogue of reference genomes from the rumen microbiome.</title>
        <authorList>
            <person name="Kelly W."/>
        </authorList>
    </citation>
    <scope>NUCLEOTIDE SEQUENCE [LARGE SCALE GENOMIC DNA]</scope>
    <source>
        <strain evidence="1 2">SAb67</strain>
    </source>
</reference>